<accession>A0ABS7S0G0</accession>
<keyword evidence="10" id="KW-1185">Reference proteome</keyword>
<keyword evidence="5 7" id="KW-1133">Transmembrane helix</keyword>
<feature type="transmembrane region" description="Helical" evidence="7">
    <location>
        <begin position="210"/>
        <end position="231"/>
    </location>
</feature>
<evidence type="ECO:0000313" key="9">
    <source>
        <dbReference type="EMBL" id="MBZ0059510.1"/>
    </source>
</evidence>
<feature type="transmembrane region" description="Helical" evidence="7">
    <location>
        <begin position="305"/>
        <end position="327"/>
    </location>
</feature>
<dbReference type="EMBL" id="JADMNK010000010">
    <property type="protein sequence ID" value="MBZ0059510.1"/>
    <property type="molecule type" value="Genomic_DNA"/>
</dbReference>
<feature type="transmembrane region" description="Helical" evidence="7">
    <location>
        <begin position="84"/>
        <end position="102"/>
    </location>
</feature>
<keyword evidence="4 7" id="KW-0812">Transmembrane</keyword>
<dbReference type="Pfam" id="PF07690">
    <property type="entry name" value="MFS_1"/>
    <property type="match status" value="1"/>
</dbReference>
<protein>
    <submittedName>
        <fullName evidence="9">MFS transporter</fullName>
    </submittedName>
</protein>
<dbReference type="InterPro" id="IPR036259">
    <property type="entry name" value="MFS_trans_sf"/>
</dbReference>
<dbReference type="CDD" id="cd17473">
    <property type="entry name" value="MFS_arabinose_efflux_permease_like"/>
    <property type="match status" value="1"/>
</dbReference>
<feature type="transmembrane region" description="Helical" evidence="7">
    <location>
        <begin position="371"/>
        <end position="390"/>
    </location>
</feature>
<keyword evidence="6 7" id="KW-0472">Membrane</keyword>
<feature type="transmembrane region" description="Helical" evidence="7">
    <location>
        <begin position="251"/>
        <end position="269"/>
    </location>
</feature>
<evidence type="ECO:0000256" key="4">
    <source>
        <dbReference type="ARBA" id="ARBA00022692"/>
    </source>
</evidence>
<feature type="transmembrane region" description="Helical" evidence="7">
    <location>
        <begin position="108"/>
        <end position="130"/>
    </location>
</feature>
<evidence type="ECO:0000256" key="7">
    <source>
        <dbReference type="SAM" id="Phobius"/>
    </source>
</evidence>
<dbReference type="PROSITE" id="PS50850">
    <property type="entry name" value="MFS"/>
    <property type="match status" value="1"/>
</dbReference>
<comment type="caution">
    <text evidence="9">The sequence shown here is derived from an EMBL/GenBank/DDBJ whole genome shotgun (WGS) entry which is preliminary data.</text>
</comment>
<dbReference type="PANTHER" id="PTHR23517">
    <property type="entry name" value="RESISTANCE PROTEIN MDTM, PUTATIVE-RELATED-RELATED"/>
    <property type="match status" value="1"/>
</dbReference>
<feature type="transmembrane region" description="Helical" evidence="7">
    <location>
        <begin position="339"/>
        <end position="359"/>
    </location>
</feature>
<dbReference type="PANTHER" id="PTHR23517:SF2">
    <property type="entry name" value="MULTIDRUG RESISTANCE PROTEIN MDTH"/>
    <property type="match status" value="1"/>
</dbReference>
<dbReference type="Gene3D" id="1.20.1250.20">
    <property type="entry name" value="MFS general substrate transporter like domains"/>
    <property type="match status" value="1"/>
</dbReference>
<keyword evidence="3" id="KW-1003">Cell membrane</keyword>
<comment type="subcellular location">
    <subcellularLocation>
        <location evidence="1">Cell membrane</location>
        <topology evidence="1">Multi-pass membrane protein</topology>
    </subcellularLocation>
</comment>
<evidence type="ECO:0000256" key="6">
    <source>
        <dbReference type="ARBA" id="ARBA00023136"/>
    </source>
</evidence>
<organism evidence="9 10">
    <name type="scientific">Leclercia barmai</name>
    <dbReference type="NCBI Taxonomy" id="2785629"/>
    <lineage>
        <taxon>Bacteria</taxon>
        <taxon>Pseudomonadati</taxon>
        <taxon>Pseudomonadota</taxon>
        <taxon>Gammaproteobacteria</taxon>
        <taxon>Enterobacterales</taxon>
        <taxon>Enterobacteriaceae</taxon>
        <taxon>Leclercia</taxon>
    </lineage>
</organism>
<evidence type="ECO:0000259" key="8">
    <source>
        <dbReference type="PROSITE" id="PS50850"/>
    </source>
</evidence>
<name>A0ABS7S0G0_9ENTR</name>
<proteinExistence type="predicted"/>
<feature type="transmembrane region" description="Helical" evidence="7">
    <location>
        <begin position="281"/>
        <end position="299"/>
    </location>
</feature>
<dbReference type="Proteomes" id="UP000706580">
    <property type="component" value="Unassembled WGS sequence"/>
</dbReference>
<dbReference type="InterPro" id="IPR050171">
    <property type="entry name" value="MFS_Transporters"/>
</dbReference>
<gene>
    <name evidence="9" type="ORF">ITX56_17215</name>
</gene>
<evidence type="ECO:0000256" key="5">
    <source>
        <dbReference type="ARBA" id="ARBA00022989"/>
    </source>
</evidence>
<sequence length="400" mass="42834">MQRVTTMPKPAGALQAMLLMFAAVLPVMGTLTMIPVMPILFKHFSSQPYAPLLVPMIITIPSVSMALIAPLAGIVGDRFSRRRLLIAATGAYALFGLLPVMLDSLVLILMARLVMGIADAFILTTANALIGDYFTGPSRSRWLAVQSGVGSVIATLIILASGFLGAFGWSGPVFMYALAIPVFLGLIFLTREPDARAQDTATDFTAGQPFPRGQMLVISVITLISAMIYFLEPLQISQVFSQLGMESSSQIGIATAIAGVGVPLGAWIYGRMARQRIDKQFLNFYAIFGAGLLFIALAGNQITVVMAAFIAQVGNGMLIPLMLGWVMKVLPAEHRAKGMGIWHTFFFLGMFISPVGVTAMNSVSGNLQDTLLVFAVISLLIALCLAFASIRTTMRNITAS</sequence>
<dbReference type="SUPFAM" id="SSF103473">
    <property type="entry name" value="MFS general substrate transporter"/>
    <property type="match status" value="1"/>
</dbReference>
<evidence type="ECO:0000256" key="2">
    <source>
        <dbReference type="ARBA" id="ARBA00022448"/>
    </source>
</evidence>
<evidence type="ECO:0000256" key="1">
    <source>
        <dbReference type="ARBA" id="ARBA00004651"/>
    </source>
</evidence>
<feature type="domain" description="Major facilitator superfamily (MFS) profile" evidence="8">
    <location>
        <begin position="15"/>
        <end position="393"/>
    </location>
</feature>
<dbReference type="InterPro" id="IPR020846">
    <property type="entry name" value="MFS_dom"/>
</dbReference>
<reference evidence="9 10" key="1">
    <citation type="submission" date="2020-11" db="EMBL/GenBank/DDBJ databases">
        <title>Draft Genome of Enterobacter sp. strain EMC7.</title>
        <authorList>
            <person name="Barman P."/>
            <person name="Sinha S."/>
            <person name="Sen S."/>
            <person name="Chakraborty R."/>
        </authorList>
    </citation>
    <scope>NUCLEOTIDE SEQUENCE [LARGE SCALE GENOMIC DNA]</scope>
    <source>
        <strain evidence="9 10">EMC7</strain>
    </source>
</reference>
<evidence type="ECO:0000256" key="3">
    <source>
        <dbReference type="ARBA" id="ARBA00022475"/>
    </source>
</evidence>
<evidence type="ECO:0000313" key="10">
    <source>
        <dbReference type="Proteomes" id="UP000706580"/>
    </source>
</evidence>
<feature type="transmembrane region" description="Helical" evidence="7">
    <location>
        <begin position="142"/>
        <end position="167"/>
    </location>
</feature>
<feature type="transmembrane region" description="Helical" evidence="7">
    <location>
        <begin position="12"/>
        <end position="37"/>
    </location>
</feature>
<feature type="transmembrane region" description="Helical" evidence="7">
    <location>
        <begin position="49"/>
        <end position="72"/>
    </location>
</feature>
<feature type="transmembrane region" description="Helical" evidence="7">
    <location>
        <begin position="173"/>
        <end position="189"/>
    </location>
</feature>
<dbReference type="InterPro" id="IPR011701">
    <property type="entry name" value="MFS"/>
</dbReference>
<keyword evidence="2" id="KW-0813">Transport</keyword>